<organism evidence="3 5">
    <name type="scientific">Cellvibrio mixtus</name>
    <dbReference type="NCBI Taxonomy" id="39650"/>
    <lineage>
        <taxon>Bacteria</taxon>
        <taxon>Pseudomonadati</taxon>
        <taxon>Pseudomonadota</taxon>
        <taxon>Gammaproteobacteria</taxon>
        <taxon>Cellvibrionales</taxon>
        <taxon>Cellvibrionaceae</taxon>
        <taxon>Cellvibrio</taxon>
    </lineage>
</organism>
<dbReference type="Pfam" id="PF01548">
    <property type="entry name" value="DEDD_Tnp_IS110"/>
    <property type="match status" value="1"/>
</dbReference>
<dbReference type="GO" id="GO:0004803">
    <property type="term" value="F:transposase activity"/>
    <property type="evidence" value="ECO:0007669"/>
    <property type="project" value="InterPro"/>
</dbReference>
<dbReference type="EMBL" id="NHNI01000002">
    <property type="protein sequence ID" value="OZY84368.1"/>
    <property type="molecule type" value="Genomic_DNA"/>
</dbReference>
<name>A0A266Q4K5_9GAMM</name>
<dbReference type="Proteomes" id="UP000216101">
    <property type="component" value="Unassembled WGS sequence"/>
</dbReference>
<dbReference type="AlphaFoldDB" id="A0A266Q4K5"/>
<dbReference type="GO" id="GO:0006313">
    <property type="term" value="P:DNA transposition"/>
    <property type="evidence" value="ECO:0007669"/>
    <property type="project" value="InterPro"/>
</dbReference>
<dbReference type="NCBIfam" id="NF033542">
    <property type="entry name" value="transpos_IS110"/>
    <property type="match status" value="1"/>
</dbReference>
<sequence length="319" mass="36072">MNTTTAAHIDRSERNVGIDIGKSTLDVCIFELDVYLQYPNATEGIRELIKKLSRYKLTRILVEATGGYERGLVEACAERELPVIIVQPTQVRQFGKAQGVFVKTDKIDSRLIAQFGAILKPEPRPLNSKKVRYIRDLLSRKRQLNEMRTQELNRQHKAPSILTATHKRLLKVLDKEIESINKLLAKAVSEVTEWQRTYEILSSVPGVGDGVTFTLLGELPELGQLSPRKIAALCGLAPYNRDSGIMKGRRRIKGGRAPIRTVLYMAMLSAIQCNPIMKKFYKKLVEQGKHKKVALTACMRKMVTILNAMVRDNCEWQAN</sequence>
<evidence type="ECO:0000259" key="2">
    <source>
        <dbReference type="Pfam" id="PF02371"/>
    </source>
</evidence>
<evidence type="ECO:0000313" key="5">
    <source>
        <dbReference type="Proteomes" id="UP000216101"/>
    </source>
</evidence>
<reference evidence="5" key="2">
    <citation type="submission" date="2017-05" db="EMBL/GenBank/DDBJ databases">
        <authorList>
            <person name="Barney B.M."/>
        </authorList>
    </citation>
    <scope>NUCLEOTIDE SEQUENCE [LARGE SCALE GENOMIC DNA]</scope>
    <source>
        <strain evidence="5">PSBB022</strain>
    </source>
</reference>
<dbReference type="GO" id="GO:0003677">
    <property type="term" value="F:DNA binding"/>
    <property type="evidence" value="ECO:0007669"/>
    <property type="project" value="InterPro"/>
</dbReference>
<dbReference type="InterPro" id="IPR002525">
    <property type="entry name" value="Transp_IS110-like_N"/>
</dbReference>
<dbReference type="Pfam" id="PF02371">
    <property type="entry name" value="Transposase_20"/>
    <property type="match status" value="1"/>
</dbReference>
<dbReference type="PANTHER" id="PTHR33055:SF13">
    <property type="entry name" value="TRANSPOSASE"/>
    <property type="match status" value="1"/>
</dbReference>
<protein>
    <submittedName>
        <fullName evidence="3">IS110 family transposase</fullName>
    </submittedName>
</protein>
<evidence type="ECO:0000313" key="4">
    <source>
        <dbReference type="EMBL" id="OZY84368.1"/>
    </source>
</evidence>
<dbReference type="PANTHER" id="PTHR33055">
    <property type="entry name" value="TRANSPOSASE FOR INSERTION SEQUENCE ELEMENT IS1111A"/>
    <property type="match status" value="1"/>
</dbReference>
<dbReference type="EMBL" id="NHNI01000002">
    <property type="protein sequence ID" value="OZY84311.1"/>
    <property type="molecule type" value="Genomic_DNA"/>
</dbReference>
<dbReference type="InterPro" id="IPR047650">
    <property type="entry name" value="Transpos_IS110"/>
</dbReference>
<accession>A0A266Q4K5</accession>
<feature type="domain" description="Transposase IS116/IS110/IS902 C-terminal" evidence="2">
    <location>
        <begin position="199"/>
        <end position="282"/>
    </location>
</feature>
<evidence type="ECO:0000259" key="1">
    <source>
        <dbReference type="Pfam" id="PF01548"/>
    </source>
</evidence>
<comment type="caution">
    <text evidence="3">The sequence shown here is derived from an EMBL/GenBank/DDBJ whole genome shotgun (WGS) entry which is preliminary data.</text>
</comment>
<feature type="domain" description="Transposase IS110-like N-terminal" evidence="1">
    <location>
        <begin position="16"/>
        <end position="157"/>
    </location>
</feature>
<reference evidence="3" key="1">
    <citation type="submission" date="2017-05" db="EMBL/GenBank/DDBJ databases">
        <authorList>
            <person name="Song R."/>
            <person name="Chenine A.L."/>
            <person name="Ruprecht R.M."/>
        </authorList>
    </citation>
    <scope>NUCLEOTIDE SEQUENCE [LARGE SCALE GENOMIC DNA]</scope>
    <source>
        <strain evidence="3">PSBB022</strain>
    </source>
</reference>
<evidence type="ECO:0000313" key="3">
    <source>
        <dbReference type="EMBL" id="OZY84311.1"/>
    </source>
</evidence>
<dbReference type="RefSeq" id="WP_094985422.1">
    <property type="nucleotide sequence ID" value="NZ_NHNI01000002.1"/>
</dbReference>
<dbReference type="InterPro" id="IPR003346">
    <property type="entry name" value="Transposase_20"/>
</dbReference>
<keyword evidence="5" id="KW-1185">Reference proteome</keyword>
<gene>
    <name evidence="3" type="ORF">CBP51_13940</name>
    <name evidence="4" type="ORF">CBP51_14240</name>
</gene>
<proteinExistence type="predicted"/>